<dbReference type="InterPro" id="IPR036397">
    <property type="entry name" value="RNaseH_sf"/>
</dbReference>
<evidence type="ECO:0000313" key="1">
    <source>
        <dbReference type="EMBL" id="KAF0706558.1"/>
    </source>
</evidence>
<dbReference type="VEuPathDB" id="FungiDB:H257_19399"/>
<dbReference type="PANTHER" id="PTHR37984">
    <property type="entry name" value="PROTEIN CBG26694"/>
    <property type="match status" value="1"/>
</dbReference>
<dbReference type="InterPro" id="IPR050951">
    <property type="entry name" value="Retrovirus_Pol_polyprotein"/>
</dbReference>
<proteinExistence type="predicted"/>
<comment type="caution">
    <text evidence="1">The sequence shown here is derived from an EMBL/GenBank/DDBJ whole genome shotgun (WGS) entry which is preliminary data.</text>
</comment>
<dbReference type="Gene3D" id="3.30.420.10">
    <property type="entry name" value="Ribonuclease H-like superfamily/Ribonuclease H"/>
    <property type="match status" value="1"/>
</dbReference>
<gene>
    <name evidence="1" type="ORF">AaE_014048</name>
</gene>
<dbReference type="Proteomes" id="UP000469452">
    <property type="component" value="Unassembled WGS sequence"/>
</dbReference>
<dbReference type="GO" id="GO:0003676">
    <property type="term" value="F:nucleic acid binding"/>
    <property type="evidence" value="ECO:0007669"/>
    <property type="project" value="InterPro"/>
</dbReference>
<dbReference type="EMBL" id="VJMI01019739">
    <property type="protein sequence ID" value="KAF0706558.1"/>
    <property type="molecule type" value="Genomic_DNA"/>
</dbReference>
<accession>A0A6A4Z7N8</accession>
<protein>
    <submittedName>
        <fullName evidence="1">Uncharacterized protein</fullName>
    </submittedName>
</protein>
<sequence>MLNMFVSSVQTDWDVYLPRMLFAYRAAYQSTMCDSPFFCLFGHDPVQPLDIVFANQDPPWKSDDLPQWRRKQFAWFQETRRLVESHLIQGQNRSATATDEQKKVDFQPADSVWLYQYFRKLTDENQKRIKKLTYNWHGPYRIHSRQGENTFRIYLPSHPDRAVPNNVDRLKKFQGYWSRPYDDDIPERLLCRTPSDDDWSPAFDEGDPNDALLASEFLLESSFGGRVQFPDGDLAYTNVESPISKVSDKRKRPNGESEYLVEHADGLCYWTPRSRLTLYVSFITEYENTVRAEKGLPSLRRSLCMAEVDTEPSEVFEF</sequence>
<dbReference type="AlphaFoldDB" id="A0A6A4Z7N8"/>
<evidence type="ECO:0000313" key="2">
    <source>
        <dbReference type="Proteomes" id="UP000469452"/>
    </source>
</evidence>
<dbReference type="PANTHER" id="PTHR37984:SF5">
    <property type="entry name" value="PROTEIN NYNRIN-LIKE"/>
    <property type="match status" value="1"/>
</dbReference>
<reference evidence="1 2" key="1">
    <citation type="submission" date="2019-06" db="EMBL/GenBank/DDBJ databases">
        <title>Genomics analysis of Aphanomyces spp. identifies a new class of oomycete effector associated with host adaptation.</title>
        <authorList>
            <person name="Gaulin E."/>
        </authorList>
    </citation>
    <scope>NUCLEOTIDE SEQUENCE [LARGE SCALE GENOMIC DNA]</scope>
    <source>
        <strain evidence="1 2">E</strain>
    </source>
</reference>
<organism evidence="1 2">
    <name type="scientific">Aphanomyces astaci</name>
    <name type="common">Crayfish plague agent</name>
    <dbReference type="NCBI Taxonomy" id="112090"/>
    <lineage>
        <taxon>Eukaryota</taxon>
        <taxon>Sar</taxon>
        <taxon>Stramenopiles</taxon>
        <taxon>Oomycota</taxon>
        <taxon>Saprolegniomycetes</taxon>
        <taxon>Saprolegniales</taxon>
        <taxon>Verrucalvaceae</taxon>
        <taxon>Aphanomyces</taxon>
    </lineage>
</organism>
<name>A0A6A4Z7N8_APHAT</name>